<evidence type="ECO:0000256" key="1">
    <source>
        <dbReference type="SAM" id="MobiDB-lite"/>
    </source>
</evidence>
<proteinExistence type="predicted"/>
<feature type="compositionally biased region" description="Basic and acidic residues" evidence="1">
    <location>
        <begin position="271"/>
        <end position="320"/>
    </location>
</feature>
<organism evidence="3 4">
    <name type="scientific">Flavisolibacter ginsenosidimutans</name>
    <dbReference type="NCBI Taxonomy" id="661481"/>
    <lineage>
        <taxon>Bacteria</taxon>
        <taxon>Pseudomonadati</taxon>
        <taxon>Bacteroidota</taxon>
        <taxon>Chitinophagia</taxon>
        <taxon>Chitinophagales</taxon>
        <taxon>Chitinophagaceae</taxon>
        <taxon>Flavisolibacter</taxon>
    </lineage>
</organism>
<dbReference type="OrthoDB" id="679074at2"/>
<keyword evidence="2" id="KW-1133">Transmembrane helix</keyword>
<name>A0A5B8UKF9_9BACT</name>
<protein>
    <recommendedName>
        <fullName evidence="5">DUF4339 domain-containing protein</fullName>
    </recommendedName>
</protein>
<dbReference type="KEGG" id="fgg:FSB75_14385"/>
<feature type="region of interest" description="Disordered" evidence="1">
    <location>
        <begin position="197"/>
        <end position="335"/>
    </location>
</feature>
<evidence type="ECO:0000313" key="3">
    <source>
        <dbReference type="EMBL" id="QEC57038.1"/>
    </source>
</evidence>
<keyword evidence="2" id="KW-0812">Transmembrane</keyword>
<feature type="transmembrane region" description="Helical" evidence="2">
    <location>
        <begin position="156"/>
        <end position="176"/>
    </location>
</feature>
<dbReference type="RefSeq" id="WP_146788910.1">
    <property type="nucleotide sequence ID" value="NZ_BAABIO010000003.1"/>
</dbReference>
<dbReference type="Proteomes" id="UP000321204">
    <property type="component" value="Chromosome"/>
</dbReference>
<evidence type="ECO:0008006" key="5">
    <source>
        <dbReference type="Google" id="ProtNLM"/>
    </source>
</evidence>
<keyword evidence="4" id="KW-1185">Reference proteome</keyword>
<evidence type="ECO:0000313" key="4">
    <source>
        <dbReference type="Proteomes" id="UP000321204"/>
    </source>
</evidence>
<gene>
    <name evidence="3" type="ORF">FSB75_14385</name>
</gene>
<keyword evidence="2" id="KW-0472">Membrane</keyword>
<sequence length="433" mass="47946">MQKVYLLLRNNQQTGPFNLNELLQFDLKPFDLIWIEGKSAGWYYPQEIEALRPHLPFLEKPTSPVETTAQSTFSKTEPAAPKKIFVSMPAVSVVKETAQQISPKPLPAVEQEVPVFTSPVQSEPAELKTAYTKSLDEIETDYMNWAYRKKAKRKPLFSKSGIVVLCCLAGALFVVWKIANKPKAEIINTPSEQMAVATPASSLPENTPSEEKPAPQKTALHSLTAKKEKTAKNAIAGKNAEPVKQQTPAKHPSKEVAAAAIEKQNDYTPVAKEENKPVAEEKKEPVTADASKEKKSLKERIHDLFHKKPEDKKEEAKPAENDNGARQSTRREAGSSLVQMVTVKFDIPNSWMMGIKGAKATLTNRSSETLAKAVIEVRYYNDDNDLLDKKTITFSNIKSKQSGTVSVPEHATATRLEYSVLSAVGNEPVALLR</sequence>
<evidence type="ECO:0000256" key="2">
    <source>
        <dbReference type="SAM" id="Phobius"/>
    </source>
</evidence>
<accession>A0A5B8UKF9</accession>
<dbReference type="AlphaFoldDB" id="A0A5B8UKF9"/>
<dbReference type="EMBL" id="CP042433">
    <property type="protein sequence ID" value="QEC57038.1"/>
    <property type="molecule type" value="Genomic_DNA"/>
</dbReference>
<reference evidence="3 4" key="1">
    <citation type="journal article" date="2015" name="Int. J. Syst. Evol. Microbiol.">
        <title>Flavisolibacter ginsenosidimutans sp. nov., with ginsenoside-converting activity isolated from soil used for cultivating ginseng.</title>
        <authorList>
            <person name="Zhao Y."/>
            <person name="Liu Q."/>
            <person name="Kang M.S."/>
            <person name="Jin F."/>
            <person name="Yu H."/>
            <person name="Im W.T."/>
        </authorList>
    </citation>
    <scope>NUCLEOTIDE SEQUENCE [LARGE SCALE GENOMIC DNA]</scope>
    <source>
        <strain evidence="3 4">Gsoil 636</strain>
    </source>
</reference>